<evidence type="ECO:0000313" key="1">
    <source>
        <dbReference type="EMBL" id="GBP77771.1"/>
    </source>
</evidence>
<evidence type="ECO:0000313" key="2">
    <source>
        <dbReference type="Proteomes" id="UP000299102"/>
    </source>
</evidence>
<organism evidence="1 2">
    <name type="scientific">Eumeta variegata</name>
    <name type="common">Bagworm moth</name>
    <name type="synonym">Eumeta japonica</name>
    <dbReference type="NCBI Taxonomy" id="151549"/>
    <lineage>
        <taxon>Eukaryota</taxon>
        <taxon>Metazoa</taxon>
        <taxon>Ecdysozoa</taxon>
        <taxon>Arthropoda</taxon>
        <taxon>Hexapoda</taxon>
        <taxon>Insecta</taxon>
        <taxon>Pterygota</taxon>
        <taxon>Neoptera</taxon>
        <taxon>Endopterygota</taxon>
        <taxon>Lepidoptera</taxon>
        <taxon>Glossata</taxon>
        <taxon>Ditrysia</taxon>
        <taxon>Tineoidea</taxon>
        <taxon>Psychidae</taxon>
        <taxon>Oiketicinae</taxon>
        <taxon>Eumeta</taxon>
    </lineage>
</organism>
<dbReference type="OrthoDB" id="2433005at2759"/>
<keyword evidence="2" id="KW-1185">Reference proteome</keyword>
<dbReference type="PANTHER" id="PTHR46954">
    <property type="entry name" value="C2H2-TYPE DOMAIN-CONTAINING PROTEIN"/>
    <property type="match status" value="1"/>
</dbReference>
<comment type="caution">
    <text evidence="1">The sequence shown here is derived from an EMBL/GenBank/DDBJ whole genome shotgun (WGS) entry which is preliminary data.</text>
</comment>
<gene>
    <name evidence="1" type="ORF">EVAR_98464_1</name>
</gene>
<dbReference type="EMBL" id="BGZK01001345">
    <property type="protein sequence ID" value="GBP77771.1"/>
    <property type="molecule type" value="Genomic_DNA"/>
</dbReference>
<name>A0A4C1YMU9_EUMVA</name>
<proteinExistence type="predicted"/>
<dbReference type="Proteomes" id="UP000299102">
    <property type="component" value="Unassembled WGS sequence"/>
</dbReference>
<dbReference type="AlphaFoldDB" id="A0A4C1YMU9"/>
<accession>A0A4C1YMU9</accession>
<protein>
    <submittedName>
        <fullName evidence="1">Uncharacterized protein</fullName>
    </submittedName>
</protein>
<reference evidence="1 2" key="1">
    <citation type="journal article" date="2019" name="Commun. Biol.">
        <title>The bagworm genome reveals a unique fibroin gene that provides high tensile strength.</title>
        <authorList>
            <person name="Kono N."/>
            <person name="Nakamura H."/>
            <person name="Ohtoshi R."/>
            <person name="Tomita M."/>
            <person name="Numata K."/>
            <person name="Arakawa K."/>
        </authorList>
    </citation>
    <scope>NUCLEOTIDE SEQUENCE [LARGE SCALE GENOMIC DNA]</scope>
</reference>
<dbReference type="PANTHER" id="PTHR46954:SF1">
    <property type="entry name" value="C2H2-TYPE DOMAIN-CONTAINING PROTEIN"/>
    <property type="match status" value="1"/>
</dbReference>
<sequence>MIICRREGAGAGAAFETDAPSPTPLHSACVARDGGGRALLTLADDDVGMKNGPQQVCLISQDDKTQVRLGISAPNKQAPILMQVEYRVTLPDHDWVIAERHKLIPSVYAGIIIQPNGEGRPDAVSYSGPTYVAIRSGEHCSASLKSHASDLKRLLDLTDFQISTKTPQGHVKPVFIITVDGGPDENPRYPFIANAINHFIELNLDILFIVTNAPERSTYNKVERRMAPLSHELAGLVLPYDYFGTHLNDQNEMMISSWKRKISNKREKF</sequence>